<evidence type="ECO:0000313" key="1">
    <source>
        <dbReference type="EMBL" id="CAE8599961.1"/>
    </source>
</evidence>
<dbReference type="EMBL" id="CAJNNV010011650">
    <property type="protein sequence ID" value="CAE8599961.1"/>
    <property type="molecule type" value="Genomic_DNA"/>
</dbReference>
<keyword evidence="2" id="KW-1185">Reference proteome</keyword>
<dbReference type="Proteomes" id="UP000654075">
    <property type="component" value="Unassembled WGS sequence"/>
</dbReference>
<proteinExistence type="predicted"/>
<name>A0A813ENJ1_POLGL</name>
<reference evidence="1" key="1">
    <citation type="submission" date="2021-02" db="EMBL/GenBank/DDBJ databases">
        <authorList>
            <person name="Dougan E. K."/>
            <person name="Rhodes N."/>
            <person name="Thang M."/>
            <person name="Chan C."/>
        </authorList>
    </citation>
    <scope>NUCLEOTIDE SEQUENCE</scope>
</reference>
<feature type="non-terminal residue" evidence="1">
    <location>
        <position position="1"/>
    </location>
</feature>
<gene>
    <name evidence="1" type="ORF">PGLA1383_LOCUS18299</name>
</gene>
<evidence type="ECO:0000313" key="2">
    <source>
        <dbReference type="Proteomes" id="UP000654075"/>
    </source>
</evidence>
<sequence>ELDYDSEVDSLMRLKPLLNEADALRAERTSLEAEQNDLVFALKEAGVTLPGLAEVTMPHPNLDQELELRLRTAVEGVLQENDSLK</sequence>
<comment type="caution">
    <text evidence="1">The sequence shown here is derived from an EMBL/GenBank/DDBJ whole genome shotgun (WGS) entry which is preliminary data.</text>
</comment>
<feature type="non-terminal residue" evidence="1">
    <location>
        <position position="85"/>
    </location>
</feature>
<protein>
    <submittedName>
        <fullName evidence="1">Uncharacterized protein</fullName>
    </submittedName>
</protein>
<dbReference type="AlphaFoldDB" id="A0A813ENJ1"/>
<organism evidence="1 2">
    <name type="scientific">Polarella glacialis</name>
    <name type="common">Dinoflagellate</name>
    <dbReference type="NCBI Taxonomy" id="89957"/>
    <lineage>
        <taxon>Eukaryota</taxon>
        <taxon>Sar</taxon>
        <taxon>Alveolata</taxon>
        <taxon>Dinophyceae</taxon>
        <taxon>Suessiales</taxon>
        <taxon>Suessiaceae</taxon>
        <taxon>Polarella</taxon>
    </lineage>
</organism>
<accession>A0A813ENJ1</accession>